<dbReference type="Proteomes" id="UP001169063">
    <property type="component" value="Unassembled WGS sequence"/>
</dbReference>
<evidence type="ECO:0000256" key="2">
    <source>
        <dbReference type="ARBA" id="ARBA00008348"/>
    </source>
</evidence>
<feature type="region of interest" description="Disordered" evidence="7">
    <location>
        <begin position="272"/>
        <end position="490"/>
    </location>
</feature>
<evidence type="ECO:0000259" key="8">
    <source>
        <dbReference type="SMART" id="SM00363"/>
    </source>
</evidence>
<dbReference type="EC" id="5.4.99.-" evidence="6"/>
<dbReference type="PANTHER" id="PTHR47683">
    <property type="entry name" value="PSEUDOURIDINE SYNTHASE FAMILY PROTEIN-RELATED"/>
    <property type="match status" value="1"/>
</dbReference>
<evidence type="ECO:0000313" key="10">
    <source>
        <dbReference type="Proteomes" id="UP001169063"/>
    </source>
</evidence>
<evidence type="ECO:0000256" key="6">
    <source>
        <dbReference type="RuleBase" id="RU003887"/>
    </source>
</evidence>
<evidence type="ECO:0000256" key="4">
    <source>
        <dbReference type="ARBA" id="ARBA00023235"/>
    </source>
</evidence>
<comment type="caution">
    <text evidence="9">The sequence shown here is derived from an EMBL/GenBank/DDBJ whole genome shotgun (WGS) entry which is preliminary data.</text>
</comment>
<feature type="region of interest" description="Disordered" evidence="7">
    <location>
        <begin position="1"/>
        <end position="29"/>
    </location>
</feature>
<dbReference type="Gene3D" id="3.30.70.1560">
    <property type="entry name" value="Alpha-L RNA-binding motif"/>
    <property type="match status" value="1"/>
</dbReference>
<protein>
    <recommendedName>
        <fullName evidence="6">Pseudouridine synthase</fullName>
        <ecNumber evidence="6">5.4.99.-</ecNumber>
    </recommendedName>
</protein>
<reference evidence="9" key="1">
    <citation type="submission" date="2023-07" db="EMBL/GenBank/DDBJ databases">
        <title>Brevundimonas soil sp. nov., isolated from the soil of chemical plant.</title>
        <authorList>
            <person name="Wu N."/>
        </authorList>
    </citation>
    <scope>NUCLEOTIDE SEQUENCE</scope>
    <source>
        <strain evidence="9">XZ-24</strain>
    </source>
</reference>
<dbReference type="EMBL" id="JAUKTR010000002">
    <property type="protein sequence ID" value="MDO1558804.1"/>
    <property type="molecule type" value="Genomic_DNA"/>
</dbReference>
<evidence type="ECO:0000256" key="7">
    <source>
        <dbReference type="SAM" id="MobiDB-lite"/>
    </source>
</evidence>
<dbReference type="Pfam" id="PF00849">
    <property type="entry name" value="PseudoU_synth_2"/>
    <property type="match status" value="1"/>
</dbReference>
<name>A0ABT8SJV0_9CAUL</name>
<accession>A0ABT8SJV0</accession>
<dbReference type="InterPro" id="IPR006145">
    <property type="entry name" value="PsdUridine_synth_RsuA/RluA"/>
</dbReference>
<gene>
    <name evidence="9" type="ORF">Q0812_05120</name>
</gene>
<dbReference type="PANTHER" id="PTHR47683:SF3">
    <property type="entry name" value="RIBOSOMAL LARGE SUBUNIT PSEUDOURIDINE SYNTHASE B"/>
    <property type="match status" value="1"/>
</dbReference>
<dbReference type="Gene3D" id="3.10.290.10">
    <property type="entry name" value="RNA-binding S4 domain"/>
    <property type="match status" value="1"/>
</dbReference>
<feature type="compositionally biased region" description="Gly residues" evidence="7">
    <location>
        <begin position="464"/>
        <end position="478"/>
    </location>
</feature>
<evidence type="ECO:0000256" key="5">
    <source>
        <dbReference type="PROSITE-ProRule" id="PRU00182"/>
    </source>
</evidence>
<dbReference type="SUPFAM" id="SSF55120">
    <property type="entry name" value="Pseudouridine synthase"/>
    <property type="match status" value="1"/>
</dbReference>
<feature type="domain" description="RNA-binding S4" evidence="8">
    <location>
        <begin position="30"/>
        <end position="89"/>
    </location>
</feature>
<feature type="compositionally biased region" description="Basic and acidic residues" evidence="7">
    <location>
        <begin position="353"/>
        <end position="449"/>
    </location>
</feature>
<dbReference type="Gene3D" id="3.30.70.580">
    <property type="entry name" value="Pseudouridine synthase I, catalytic domain, N-terminal subdomain"/>
    <property type="match status" value="1"/>
</dbReference>
<comment type="similarity">
    <text evidence="2 6">Belongs to the pseudouridine synthase RsuA family.</text>
</comment>
<feature type="compositionally biased region" description="Basic and acidic residues" evidence="7">
    <location>
        <begin position="324"/>
        <end position="337"/>
    </location>
</feature>
<dbReference type="SUPFAM" id="SSF55174">
    <property type="entry name" value="Alpha-L RNA-binding motif"/>
    <property type="match status" value="1"/>
</dbReference>
<comment type="catalytic activity">
    <reaction evidence="1">
        <text>a uridine in RNA = a pseudouridine in RNA</text>
        <dbReference type="Rhea" id="RHEA:48348"/>
        <dbReference type="Rhea" id="RHEA-COMP:12068"/>
        <dbReference type="Rhea" id="RHEA-COMP:12069"/>
        <dbReference type="ChEBI" id="CHEBI:65314"/>
        <dbReference type="ChEBI" id="CHEBI:65315"/>
    </reaction>
</comment>
<dbReference type="InterPro" id="IPR002942">
    <property type="entry name" value="S4_RNA-bd"/>
</dbReference>
<organism evidence="9 10">
    <name type="scientific">Peiella sedimenti</name>
    <dbReference type="NCBI Taxonomy" id="3061083"/>
    <lineage>
        <taxon>Bacteria</taxon>
        <taxon>Pseudomonadati</taxon>
        <taxon>Pseudomonadota</taxon>
        <taxon>Alphaproteobacteria</taxon>
        <taxon>Caulobacterales</taxon>
        <taxon>Caulobacteraceae</taxon>
        <taxon>Peiella</taxon>
    </lineage>
</organism>
<dbReference type="PROSITE" id="PS01149">
    <property type="entry name" value="PSI_RSU"/>
    <property type="match status" value="1"/>
</dbReference>
<dbReference type="InterPro" id="IPR000748">
    <property type="entry name" value="PsdUridine_synth_RsuA/RluB/E/F"/>
</dbReference>
<keyword evidence="10" id="KW-1185">Reference proteome</keyword>
<dbReference type="SMART" id="SM00363">
    <property type="entry name" value="S4"/>
    <property type="match status" value="1"/>
</dbReference>
<evidence type="ECO:0000313" key="9">
    <source>
        <dbReference type="EMBL" id="MDO1558804.1"/>
    </source>
</evidence>
<keyword evidence="4 6" id="KW-0413">Isomerase</keyword>
<evidence type="ECO:0000256" key="3">
    <source>
        <dbReference type="ARBA" id="ARBA00022884"/>
    </source>
</evidence>
<feature type="compositionally biased region" description="Basic and acidic residues" evidence="7">
    <location>
        <begin position="14"/>
        <end position="29"/>
    </location>
</feature>
<dbReference type="InterPro" id="IPR042092">
    <property type="entry name" value="PsdUridine_s_RsuA/RluB/E/F_cat"/>
</dbReference>
<keyword evidence="3 5" id="KW-0694">RNA-binding</keyword>
<dbReference type="RefSeq" id="WP_302109240.1">
    <property type="nucleotide sequence ID" value="NZ_JAUKTR010000002.1"/>
</dbReference>
<sequence length="490" mass="53159">MARHPADTAPTKRPGQDRRPKKAEEPVKKERIAKVMARAGVASRREVERLIGLGKVAVNGRIIDTPATLVARTDKVTVDGKAVGQAEATRLWRYHKPVGLVTTHKDPQERPTVFEHLPRGLPRVISVGRLDVNTEGLLLLTNDGELSRALELPSTGWIRRYRARARGRVTQAKLDTLKNGVEIDGVRYGPVEATLDKAKESEGGKSPANLWITVSVAEGKYREVRKVLESLGLTVNRLIRLSYGPFALGDLAAGEVEEVGARVVIEQLGDLIAPENHPDPDAIPAAPLSQGGRRGGGPEKKRIPASALSDPSKKPSKVRARAAARAEAEKAEADRPRAPARKPGWAKPGPRPSGDRPKRPFRPRDESGGEDRPRRPFKPRDEAGGDRPKRPFKPRDEAGGDRPKRSFKPRDEAGGDRPKRAFKPRDEAGGDRPKRAFKPRDESGGDRPKRAFGGKPGGPRPFKGGPGKPRSTGGGRPGPKGPRKPPGGAR</sequence>
<dbReference type="PROSITE" id="PS50889">
    <property type="entry name" value="S4"/>
    <property type="match status" value="1"/>
</dbReference>
<dbReference type="InterPro" id="IPR018496">
    <property type="entry name" value="PsdUridine_synth_RsuA/RluB_CS"/>
</dbReference>
<dbReference type="Pfam" id="PF01479">
    <property type="entry name" value="S4"/>
    <property type="match status" value="1"/>
</dbReference>
<dbReference type="InterPro" id="IPR050343">
    <property type="entry name" value="RsuA_PseudoU_synthase"/>
</dbReference>
<dbReference type="CDD" id="cd00165">
    <property type="entry name" value="S4"/>
    <property type="match status" value="1"/>
</dbReference>
<dbReference type="InterPro" id="IPR036986">
    <property type="entry name" value="S4_RNA-bd_sf"/>
</dbReference>
<evidence type="ECO:0000256" key="1">
    <source>
        <dbReference type="ARBA" id="ARBA00000073"/>
    </source>
</evidence>
<dbReference type="NCBIfam" id="TIGR00093">
    <property type="entry name" value="pseudouridine synthase"/>
    <property type="match status" value="1"/>
</dbReference>
<dbReference type="InterPro" id="IPR020103">
    <property type="entry name" value="PsdUridine_synth_cat_dom_sf"/>
</dbReference>
<proteinExistence type="inferred from homology"/>
<dbReference type="InterPro" id="IPR020094">
    <property type="entry name" value="TruA/RsuA/RluB/E/F_N"/>
</dbReference>